<dbReference type="EMBL" id="BPLF01000001">
    <property type="protein sequence ID" value="GIX62131.1"/>
    <property type="molecule type" value="Genomic_DNA"/>
</dbReference>
<feature type="transmembrane region" description="Helical" evidence="2">
    <location>
        <begin position="12"/>
        <end position="38"/>
    </location>
</feature>
<feature type="region of interest" description="Disordered" evidence="1">
    <location>
        <begin position="118"/>
        <end position="200"/>
    </location>
</feature>
<keyword evidence="2" id="KW-0472">Membrane</keyword>
<organism evidence="3 4">
    <name type="scientific">Babesia caballi</name>
    <dbReference type="NCBI Taxonomy" id="5871"/>
    <lineage>
        <taxon>Eukaryota</taxon>
        <taxon>Sar</taxon>
        <taxon>Alveolata</taxon>
        <taxon>Apicomplexa</taxon>
        <taxon>Aconoidasida</taxon>
        <taxon>Piroplasmida</taxon>
        <taxon>Babesiidae</taxon>
        <taxon>Babesia</taxon>
    </lineage>
</organism>
<dbReference type="GeneID" id="94193612"/>
<keyword evidence="2" id="KW-1133">Transmembrane helix</keyword>
<gene>
    <name evidence="3" type="ORF">BcabD6B2_15660</name>
</gene>
<evidence type="ECO:0000256" key="1">
    <source>
        <dbReference type="SAM" id="MobiDB-lite"/>
    </source>
</evidence>
<feature type="region of interest" description="Disordered" evidence="1">
    <location>
        <begin position="222"/>
        <end position="253"/>
    </location>
</feature>
<name>A0AAV4LPU2_BABCB</name>
<comment type="caution">
    <text evidence="3">The sequence shown here is derived from an EMBL/GenBank/DDBJ whole genome shotgun (WGS) entry which is preliminary data.</text>
</comment>
<feature type="region of interest" description="Disordered" evidence="1">
    <location>
        <begin position="274"/>
        <end position="409"/>
    </location>
</feature>
<protein>
    <submittedName>
        <fullName evidence="3">Membrane protein, putative</fullName>
    </submittedName>
</protein>
<reference evidence="3 4" key="1">
    <citation type="submission" date="2021-06" db="EMBL/GenBank/DDBJ databases">
        <title>Genome sequence of Babesia caballi.</title>
        <authorList>
            <person name="Yamagishi J."/>
            <person name="Kidaka T."/>
            <person name="Ochi A."/>
        </authorList>
    </citation>
    <scope>NUCLEOTIDE SEQUENCE [LARGE SCALE GENOMIC DNA]</scope>
    <source>
        <strain evidence="3">USDA-D6B2</strain>
    </source>
</reference>
<accession>A0AAV4LPU2</accession>
<feature type="compositionally biased region" description="Low complexity" evidence="1">
    <location>
        <begin position="241"/>
        <end position="251"/>
    </location>
</feature>
<evidence type="ECO:0000313" key="4">
    <source>
        <dbReference type="Proteomes" id="UP001497744"/>
    </source>
</evidence>
<feature type="compositionally biased region" description="Low complexity" evidence="1">
    <location>
        <begin position="222"/>
        <end position="234"/>
    </location>
</feature>
<evidence type="ECO:0000313" key="3">
    <source>
        <dbReference type="EMBL" id="GIX62131.1"/>
    </source>
</evidence>
<keyword evidence="4" id="KW-1185">Reference proteome</keyword>
<sequence>MEAAREGERRRKFWLMIGTAAVAGAVLITAIVGVALSFSASENPTHVYKFTYYNNAGEKKSVEVEPRLFYEGLAQNYEFMLSEDCLVDEGLEAATILMKDKADAILLRVVAERLKAVEKTAGDSSKAEGIPDAPATEEGPVTPAPEGSFVTPAPLDTPDVSASKPAETEGTPAAPAATEEAKSVHVTKPAVKTKEPDAAANGAATNAVYVSQPAEVGALNESAGVTVTASASQSARRRRSPSASETESPTVRKIGSLIVSPAVPNAQPQLGLNGKQLLEDQLTKSVPAKEADGKKTATPPSTPERAVVAPEQKAASATDHSVAAPLGPEAAKSDGEGMPGYHELPMFVDSSSDDESTTAKSLRGGAPAENTLASEKQPEDVAGTVAGSDDESKTGSSGSEFEMLRKENE</sequence>
<dbReference type="AlphaFoldDB" id="A0AAV4LPU2"/>
<evidence type="ECO:0000256" key="2">
    <source>
        <dbReference type="SAM" id="Phobius"/>
    </source>
</evidence>
<keyword evidence="2" id="KW-0812">Transmembrane</keyword>
<dbReference type="RefSeq" id="XP_067714200.1">
    <property type="nucleotide sequence ID" value="XM_067858099.1"/>
</dbReference>
<feature type="compositionally biased region" description="Basic and acidic residues" evidence="1">
    <location>
        <begin position="277"/>
        <end position="295"/>
    </location>
</feature>
<dbReference type="Proteomes" id="UP001497744">
    <property type="component" value="Unassembled WGS sequence"/>
</dbReference>
<proteinExistence type="predicted"/>
<feature type="compositionally biased region" description="Low complexity" evidence="1">
    <location>
        <begin position="168"/>
        <end position="178"/>
    </location>
</feature>